<name>A0A2S9GVP6_9BURK</name>
<accession>A0A2S9GVP6</accession>
<keyword evidence="3" id="KW-1185">Reference proteome</keyword>
<dbReference type="PROSITE" id="PS51257">
    <property type="entry name" value="PROKAR_LIPOPROTEIN"/>
    <property type="match status" value="1"/>
</dbReference>
<dbReference type="Proteomes" id="UP000237839">
    <property type="component" value="Unassembled WGS sequence"/>
</dbReference>
<evidence type="ECO:0000313" key="3">
    <source>
        <dbReference type="Proteomes" id="UP000237839"/>
    </source>
</evidence>
<feature type="signal peptide" evidence="1">
    <location>
        <begin position="1"/>
        <end position="25"/>
    </location>
</feature>
<dbReference type="OrthoDB" id="8967342at2"/>
<dbReference type="RefSeq" id="WP_133166939.1">
    <property type="nucleotide sequence ID" value="NZ_PUGF01000019.1"/>
</dbReference>
<proteinExistence type="predicted"/>
<feature type="chain" id="PRO_5015734549" evidence="1">
    <location>
        <begin position="26"/>
        <end position="369"/>
    </location>
</feature>
<sequence length="369" mass="40392">MNVSIFRTFCSVLICGALSACVIPAQIETNKAASYTDEPKRIFVITDIGSEWGKDFANGFQQKMTSIAKVCGADSQFLFVSGLELDSVKPDAQMQAFHPDTLLSIKRVGYILDPTGKVVVTQNYDVRLLDVKTNKTVWRANMKFSGTNGEMISSLMYSKSERGESLAMDMTNRMKDDKIFRSCSKYASLKDTPASIPAQSTAPTATFQPAVPIATITPTIQQSAANDSNVESSIDLPDGWATARLSDALKAKHFTFHATNQGNGATLLISSKKRADVADIQKYAEIQRNAQMNSVVDGKQSEIEMLKMNDLSAWRFTVQGVGKASGKDLTWLITVIENGNKISILTVGAPTDHFSDNRDAFNKLAYLVH</sequence>
<comment type="caution">
    <text evidence="2">The sequence shown here is derived from an EMBL/GenBank/DDBJ whole genome shotgun (WGS) entry which is preliminary data.</text>
</comment>
<gene>
    <name evidence="2" type="ORF">S2091_3547</name>
</gene>
<evidence type="ECO:0000256" key="1">
    <source>
        <dbReference type="SAM" id="SignalP"/>
    </source>
</evidence>
<evidence type="ECO:0000313" key="2">
    <source>
        <dbReference type="EMBL" id="PRC91792.1"/>
    </source>
</evidence>
<keyword evidence="1" id="KW-0732">Signal</keyword>
<protein>
    <submittedName>
        <fullName evidence="2">Uncharacterized protein</fullName>
    </submittedName>
</protein>
<reference evidence="2 3" key="1">
    <citation type="submission" date="2018-02" db="EMBL/GenBank/DDBJ databases">
        <title>Solimicrobium silvestre gen. nov., sp. nov., isolated from alpine forest soil.</title>
        <authorList>
            <person name="Margesin R."/>
            <person name="Albuquerque L."/>
            <person name="Zhang D.-C."/>
            <person name="Froufe H.J.C."/>
            <person name="Severino R."/>
            <person name="Roxo I."/>
            <person name="Egas C."/>
            <person name="Da Costa M.S."/>
        </authorList>
    </citation>
    <scope>NUCLEOTIDE SEQUENCE [LARGE SCALE GENOMIC DNA]</scope>
    <source>
        <strain evidence="2 3">S20-91</strain>
    </source>
</reference>
<dbReference type="EMBL" id="PUGF01000019">
    <property type="protein sequence ID" value="PRC91792.1"/>
    <property type="molecule type" value="Genomic_DNA"/>
</dbReference>
<dbReference type="AlphaFoldDB" id="A0A2S9GVP6"/>
<dbReference type="Gene3D" id="3.40.1000.10">
    <property type="entry name" value="Mog1/PsbP, alpha/beta/alpha sandwich"/>
    <property type="match status" value="1"/>
</dbReference>
<organism evidence="2 3">
    <name type="scientific">Solimicrobium silvestre</name>
    <dbReference type="NCBI Taxonomy" id="2099400"/>
    <lineage>
        <taxon>Bacteria</taxon>
        <taxon>Pseudomonadati</taxon>
        <taxon>Pseudomonadota</taxon>
        <taxon>Betaproteobacteria</taxon>
        <taxon>Burkholderiales</taxon>
        <taxon>Oxalobacteraceae</taxon>
        <taxon>Solimicrobium</taxon>
    </lineage>
</organism>